<dbReference type="GeneID" id="8851253"/>
<evidence type="ECO:0000313" key="1">
    <source>
        <dbReference type="EMBL" id="EFC41706.1"/>
    </source>
</evidence>
<dbReference type="RefSeq" id="XP_002674450.1">
    <property type="nucleotide sequence ID" value="XM_002674404.1"/>
</dbReference>
<evidence type="ECO:0000313" key="2">
    <source>
        <dbReference type="Proteomes" id="UP000006671"/>
    </source>
</evidence>
<organism evidence="2">
    <name type="scientific">Naegleria gruberi</name>
    <name type="common">Amoeba</name>
    <dbReference type="NCBI Taxonomy" id="5762"/>
    <lineage>
        <taxon>Eukaryota</taxon>
        <taxon>Discoba</taxon>
        <taxon>Heterolobosea</taxon>
        <taxon>Tetramitia</taxon>
        <taxon>Eutetramitia</taxon>
        <taxon>Vahlkampfiidae</taxon>
        <taxon>Naegleria</taxon>
    </lineage>
</organism>
<dbReference type="Proteomes" id="UP000006671">
    <property type="component" value="Unassembled WGS sequence"/>
</dbReference>
<keyword evidence="2" id="KW-1185">Reference proteome</keyword>
<accession>D2VNA2</accession>
<dbReference type="AlphaFoldDB" id="D2VNA2"/>
<sequence length="284" mass="32661">MACKLELVYCKNKQMTNLLNRFWRMAIKQIFNLDDQWMKDYQNFIDEHFKGNMKSLFAGLCHANNSLLKKAVKEKRASYRPILSSIVASIMTYYDCGLISDDGCEKHKIVSMIEGSSTPSTNPDSDIVDTRTEVCVDFFMTFSIKEIKVNTLKDYLNADPPQTPKFKSALSICRSDNEESFQYMINGLKYCLELKKTYKFPCLVILNSLGSGPHLVSQERIEQSLKDIGFSFYKVFNLTSEPSPTMLPFHSEFTQEACLNDVCVKREDLMEALERSVKKKCLIQ</sequence>
<protein>
    <submittedName>
        <fullName evidence="1">Predicted protein</fullName>
    </submittedName>
</protein>
<dbReference type="EMBL" id="GG738884">
    <property type="protein sequence ID" value="EFC41706.1"/>
    <property type="molecule type" value="Genomic_DNA"/>
</dbReference>
<dbReference type="VEuPathDB" id="AmoebaDB:NAEGRDRAFT_50954"/>
<reference evidence="1 2" key="1">
    <citation type="journal article" date="2010" name="Cell">
        <title>The genome of Naegleria gruberi illuminates early eukaryotic versatility.</title>
        <authorList>
            <person name="Fritz-Laylin L.K."/>
            <person name="Prochnik S.E."/>
            <person name="Ginger M.L."/>
            <person name="Dacks J.B."/>
            <person name="Carpenter M.L."/>
            <person name="Field M.C."/>
            <person name="Kuo A."/>
            <person name="Paredez A."/>
            <person name="Chapman J."/>
            <person name="Pham J."/>
            <person name="Shu S."/>
            <person name="Neupane R."/>
            <person name="Cipriano M."/>
            <person name="Mancuso J."/>
            <person name="Tu H."/>
            <person name="Salamov A."/>
            <person name="Lindquist E."/>
            <person name="Shapiro H."/>
            <person name="Lucas S."/>
            <person name="Grigoriev I.V."/>
            <person name="Cande W.Z."/>
            <person name="Fulton C."/>
            <person name="Rokhsar D.S."/>
            <person name="Dawson S.C."/>
        </authorList>
    </citation>
    <scope>NUCLEOTIDE SEQUENCE [LARGE SCALE GENOMIC DNA]</scope>
    <source>
        <strain evidence="1 2">NEG-M</strain>
    </source>
</reference>
<dbReference type="InParanoid" id="D2VNA2"/>
<gene>
    <name evidence="1" type="ORF">NAEGRDRAFT_50954</name>
</gene>
<name>D2VNA2_NAEGR</name>
<proteinExistence type="predicted"/>
<dbReference type="KEGG" id="ngr:NAEGRDRAFT_50954"/>